<dbReference type="GO" id="GO:0061503">
    <property type="term" value="F:tRNA threonylcarbamoyladenosine dehydratase"/>
    <property type="evidence" value="ECO:0007669"/>
    <property type="project" value="TreeGrafter"/>
</dbReference>
<comment type="caution">
    <text evidence="2">The sequence shown here is derived from an EMBL/GenBank/DDBJ whole genome shotgun (WGS) entry which is preliminary data.</text>
</comment>
<organism evidence="2 3">
    <name type="scientific">Campylobacter ureolyticus</name>
    <dbReference type="NCBI Taxonomy" id="827"/>
    <lineage>
        <taxon>Bacteria</taxon>
        <taxon>Pseudomonadati</taxon>
        <taxon>Campylobacterota</taxon>
        <taxon>Epsilonproteobacteria</taxon>
        <taxon>Campylobacterales</taxon>
        <taxon>Campylobacteraceae</taxon>
        <taxon>Campylobacter</taxon>
    </lineage>
</organism>
<evidence type="ECO:0000313" key="3">
    <source>
        <dbReference type="Proteomes" id="UP001075225"/>
    </source>
</evidence>
<protein>
    <submittedName>
        <fullName evidence="2">tRNA threonylcarbamoyladenosine dehydratase</fullName>
    </submittedName>
</protein>
<gene>
    <name evidence="2" type="ORF">O6B32_08250</name>
</gene>
<reference evidence="2" key="1">
    <citation type="submission" date="2022-12" db="EMBL/GenBank/DDBJ databases">
        <title>Species Delineation and Comparative Genomics within the Campylobacter ureolyticus Complex.</title>
        <authorList>
            <person name="Maki J."/>
            <person name="Howard M."/>
            <person name="Connelly S."/>
            <person name="Hardy D.J."/>
            <person name="Cameron A."/>
        </authorList>
    </citation>
    <scope>NUCLEOTIDE SEQUENCE</scope>
    <source>
        <strain evidence="2">URMC_787</strain>
    </source>
</reference>
<accession>A0A9Q4KHW2</accession>
<dbReference type="PANTHER" id="PTHR43267">
    <property type="entry name" value="TRNA THREONYLCARBAMOYLADENOSINE DEHYDRATASE"/>
    <property type="match status" value="1"/>
</dbReference>
<dbReference type="Proteomes" id="UP001075225">
    <property type="component" value="Unassembled WGS sequence"/>
</dbReference>
<dbReference type="InterPro" id="IPR045886">
    <property type="entry name" value="ThiF/MoeB/HesA"/>
</dbReference>
<evidence type="ECO:0000259" key="1">
    <source>
        <dbReference type="Pfam" id="PF00899"/>
    </source>
</evidence>
<dbReference type="InterPro" id="IPR000594">
    <property type="entry name" value="ThiF_NAD_FAD-bd"/>
</dbReference>
<dbReference type="Gene3D" id="3.40.50.720">
    <property type="entry name" value="NAD(P)-binding Rossmann-like Domain"/>
    <property type="match status" value="1"/>
</dbReference>
<dbReference type="SUPFAM" id="SSF69572">
    <property type="entry name" value="Activating enzymes of the ubiquitin-like proteins"/>
    <property type="match status" value="1"/>
</dbReference>
<dbReference type="PANTHER" id="PTHR43267:SF1">
    <property type="entry name" value="TRNA THREONYLCARBAMOYLADENOSINE DEHYDRATASE"/>
    <property type="match status" value="1"/>
</dbReference>
<feature type="domain" description="THIF-type NAD/FAD binding fold" evidence="1">
    <location>
        <begin position="14"/>
        <end position="143"/>
    </location>
</feature>
<proteinExistence type="predicted"/>
<dbReference type="RefSeq" id="WP_269485079.1">
    <property type="nucleotide sequence ID" value="NZ_JAPXGO010000008.1"/>
</dbReference>
<dbReference type="GO" id="GO:0061504">
    <property type="term" value="P:cyclic threonylcarbamoyladenosine biosynthetic process"/>
    <property type="evidence" value="ECO:0007669"/>
    <property type="project" value="TreeGrafter"/>
</dbReference>
<evidence type="ECO:0000313" key="2">
    <source>
        <dbReference type="EMBL" id="MCZ6160471.1"/>
    </source>
</evidence>
<dbReference type="InterPro" id="IPR035985">
    <property type="entry name" value="Ubiquitin-activating_enz"/>
</dbReference>
<dbReference type="GO" id="GO:0008641">
    <property type="term" value="F:ubiquitin-like modifier activating enzyme activity"/>
    <property type="evidence" value="ECO:0007669"/>
    <property type="project" value="InterPro"/>
</dbReference>
<dbReference type="EMBL" id="JAPXGO010000008">
    <property type="protein sequence ID" value="MCZ6160471.1"/>
    <property type="molecule type" value="Genomic_DNA"/>
</dbReference>
<sequence>MIENDDKFTRIKWLFGKDGFEKLQNSKVLICGAGGVGGACAEVLARSGVGKLIIIDKDIFEITNQNRQIGSEFVGEKKVEVFAKKFQCVTPIFARIDDDFLQNFDFSEFDFIVDAIDDIPAKVALANKVFSLNKTNFISSMGGAKRINPALVELTSIWKTTNDALAKKFRYELRKSGFNGDFMVVYSKEEPVCENLGSFMGVTATFGNFLASYVVKKLLESDYRLSF</sequence>
<dbReference type="AlphaFoldDB" id="A0A9Q4KHW2"/>
<dbReference type="Pfam" id="PF00899">
    <property type="entry name" value="ThiF"/>
    <property type="match status" value="1"/>
</dbReference>
<name>A0A9Q4KHW2_9BACT</name>